<name>A0A0E9U3W3_ANGAN</name>
<accession>A0A0E9U3W3</accession>
<dbReference type="AlphaFoldDB" id="A0A0E9U3W3"/>
<sequence>MFIVPYQISQLSRCLHWRADQTYNERYCN</sequence>
<reference evidence="1" key="1">
    <citation type="submission" date="2014-11" db="EMBL/GenBank/DDBJ databases">
        <authorList>
            <person name="Amaro Gonzalez C."/>
        </authorList>
    </citation>
    <scope>NUCLEOTIDE SEQUENCE</scope>
</reference>
<protein>
    <submittedName>
        <fullName evidence="1">Uncharacterized protein</fullName>
    </submittedName>
</protein>
<dbReference type="EMBL" id="GBXM01047968">
    <property type="protein sequence ID" value="JAH60609.1"/>
    <property type="molecule type" value="Transcribed_RNA"/>
</dbReference>
<reference evidence="1" key="2">
    <citation type="journal article" date="2015" name="Fish Shellfish Immunol.">
        <title>Early steps in the European eel (Anguilla anguilla)-Vibrio vulnificus interaction in the gills: Role of the RtxA13 toxin.</title>
        <authorList>
            <person name="Callol A."/>
            <person name="Pajuelo D."/>
            <person name="Ebbesson L."/>
            <person name="Teles M."/>
            <person name="MacKenzie S."/>
            <person name="Amaro C."/>
        </authorList>
    </citation>
    <scope>NUCLEOTIDE SEQUENCE</scope>
</reference>
<proteinExistence type="predicted"/>
<organism evidence="1">
    <name type="scientific">Anguilla anguilla</name>
    <name type="common">European freshwater eel</name>
    <name type="synonym">Muraena anguilla</name>
    <dbReference type="NCBI Taxonomy" id="7936"/>
    <lineage>
        <taxon>Eukaryota</taxon>
        <taxon>Metazoa</taxon>
        <taxon>Chordata</taxon>
        <taxon>Craniata</taxon>
        <taxon>Vertebrata</taxon>
        <taxon>Euteleostomi</taxon>
        <taxon>Actinopterygii</taxon>
        <taxon>Neopterygii</taxon>
        <taxon>Teleostei</taxon>
        <taxon>Anguilliformes</taxon>
        <taxon>Anguillidae</taxon>
        <taxon>Anguilla</taxon>
    </lineage>
</organism>
<evidence type="ECO:0000313" key="1">
    <source>
        <dbReference type="EMBL" id="JAH60609.1"/>
    </source>
</evidence>